<evidence type="ECO:0000313" key="3">
    <source>
        <dbReference type="Proteomes" id="UP000273143"/>
    </source>
</evidence>
<proteinExistence type="predicted"/>
<dbReference type="RefSeq" id="WP_127164069.1">
    <property type="nucleotide sequence ID" value="NZ_CP029822.1"/>
</dbReference>
<dbReference type="AlphaFoldDB" id="A0A3Q9JJW6"/>
<evidence type="ECO:0000259" key="1">
    <source>
        <dbReference type="Pfam" id="PF13503"/>
    </source>
</evidence>
<organism evidence="2 3">
    <name type="scientific">Entomomonas moraniae</name>
    <dbReference type="NCBI Taxonomy" id="2213226"/>
    <lineage>
        <taxon>Bacteria</taxon>
        <taxon>Pseudomonadati</taxon>
        <taxon>Pseudomonadota</taxon>
        <taxon>Gammaproteobacteria</taxon>
        <taxon>Pseudomonadales</taxon>
        <taxon>Pseudomonadaceae</taxon>
        <taxon>Entomomonas</taxon>
    </lineage>
</organism>
<keyword evidence="3" id="KW-1185">Reference proteome</keyword>
<reference evidence="3" key="1">
    <citation type="submission" date="2018-06" db="EMBL/GenBank/DDBJ databases">
        <title>Complete genome of Pseudomonas insecticola strain QZS01.</title>
        <authorList>
            <person name="Wang J."/>
            <person name="Su Q."/>
        </authorList>
    </citation>
    <scope>NUCLEOTIDE SEQUENCE [LARGE SCALE GENOMIC DNA]</scope>
    <source>
        <strain evidence="3">QZS01</strain>
    </source>
</reference>
<dbReference type="KEGG" id="emo:DM558_11190"/>
<dbReference type="Proteomes" id="UP000273143">
    <property type="component" value="Chromosome"/>
</dbReference>
<feature type="domain" description="DUF4123" evidence="1">
    <location>
        <begin position="18"/>
        <end position="139"/>
    </location>
</feature>
<dbReference type="EMBL" id="CP029822">
    <property type="protein sequence ID" value="AZS51302.1"/>
    <property type="molecule type" value="Genomic_DNA"/>
</dbReference>
<sequence length="291" mass="35207">MMDIVNWISKQQKNNRQCYLILDSTAEPNPIKTWFSQKPTQIDTIACLYKNTELASLEEVSPWFILLDKTQQAQIKPFVEHPEQNWGYFVCMDNQYSLQDLVSHWHDRMIIEEEPRALYRFQDNRIIIRHLSQLTEQQIPLLLGPINSVMAWNDEQKQWQEFINNDPKLRPNPIERPWLTIPEPESIDKEMRQKNTMRWLLNNYSNSVYASNIYPLYEWVEESLNQTDQWQWPTKEQQRLYILQRLDKEQRDDQRWQPLPDETPQAHYERCKAVFNKDFEYNELSIDASKL</sequence>
<accession>A0A3Q9JJW6</accession>
<name>A0A3Q9JJW6_9GAMM</name>
<dbReference type="InterPro" id="IPR025391">
    <property type="entry name" value="DUF4123"/>
</dbReference>
<gene>
    <name evidence="2" type="ORF">DM558_11190</name>
</gene>
<protein>
    <submittedName>
        <fullName evidence="2">DUF4123 domain-containing protein</fullName>
    </submittedName>
</protein>
<dbReference type="Pfam" id="PF13503">
    <property type="entry name" value="DUF4123"/>
    <property type="match status" value="1"/>
</dbReference>
<evidence type="ECO:0000313" key="2">
    <source>
        <dbReference type="EMBL" id="AZS51302.1"/>
    </source>
</evidence>